<dbReference type="SFLD" id="SFLDG00358">
    <property type="entry name" value="Main_(cytGST)"/>
    <property type="match status" value="1"/>
</dbReference>
<dbReference type="SFLD" id="SFLDG01151">
    <property type="entry name" value="Main.2:_Nu-like"/>
    <property type="match status" value="1"/>
</dbReference>
<dbReference type="SUPFAM" id="SSF52833">
    <property type="entry name" value="Thioredoxin-like"/>
    <property type="match status" value="1"/>
</dbReference>
<dbReference type="Gene3D" id="3.40.30.10">
    <property type="entry name" value="Glutaredoxin"/>
    <property type="match status" value="1"/>
</dbReference>
<evidence type="ECO:0000259" key="1">
    <source>
        <dbReference type="PROSITE" id="PS50404"/>
    </source>
</evidence>
<dbReference type="SFLD" id="SFLDS00019">
    <property type="entry name" value="Glutathione_Transferase_(cytos"/>
    <property type="match status" value="1"/>
</dbReference>
<dbReference type="InterPro" id="IPR040079">
    <property type="entry name" value="Glutathione_S-Trfase"/>
</dbReference>
<proteinExistence type="predicted"/>
<protein>
    <recommendedName>
        <fullName evidence="4">GST N-terminal domain-containing protein</fullName>
    </recommendedName>
</protein>
<dbReference type="InterPro" id="IPR036249">
    <property type="entry name" value="Thioredoxin-like_sf"/>
</dbReference>
<dbReference type="PANTHER" id="PTHR44051:SF8">
    <property type="entry name" value="GLUTATHIONE S-TRANSFERASE GSTA"/>
    <property type="match status" value="1"/>
</dbReference>
<feature type="domain" description="GST C-terminal" evidence="2">
    <location>
        <begin position="63"/>
        <end position="209"/>
    </location>
</feature>
<dbReference type="PANTHER" id="PTHR44051">
    <property type="entry name" value="GLUTATHIONE S-TRANSFERASE-RELATED"/>
    <property type="match status" value="1"/>
</dbReference>
<name>A0A382GJ75_9ZZZZ</name>
<gene>
    <name evidence="3" type="ORF">METZ01_LOCUS227085</name>
</gene>
<dbReference type="AlphaFoldDB" id="A0A382GJ75"/>
<organism evidence="3">
    <name type="scientific">marine metagenome</name>
    <dbReference type="NCBI Taxonomy" id="408172"/>
    <lineage>
        <taxon>unclassified sequences</taxon>
        <taxon>metagenomes</taxon>
        <taxon>ecological metagenomes</taxon>
    </lineage>
</organism>
<evidence type="ECO:0000313" key="3">
    <source>
        <dbReference type="EMBL" id="SVB74231.1"/>
    </source>
</evidence>
<evidence type="ECO:0000259" key="2">
    <source>
        <dbReference type="PROSITE" id="PS50405"/>
    </source>
</evidence>
<reference evidence="3" key="1">
    <citation type="submission" date="2018-05" db="EMBL/GenBank/DDBJ databases">
        <authorList>
            <person name="Lanie J.A."/>
            <person name="Ng W.-L."/>
            <person name="Kazmierczak K.M."/>
            <person name="Andrzejewski T.M."/>
            <person name="Davidsen T.M."/>
            <person name="Wayne K.J."/>
            <person name="Tettelin H."/>
            <person name="Glass J.I."/>
            <person name="Rusch D."/>
            <person name="Podicherti R."/>
            <person name="Tsui H.-C.T."/>
            <person name="Winkler M.E."/>
        </authorList>
    </citation>
    <scope>NUCLEOTIDE SEQUENCE</scope>
</reference>
<dbReference type="PROSITE" id="PS50405">
    <property type="entry name" value="GST_CTER"/>
    <property type="match status" value="1"/>
</dbReference>
<sequence length="210" mass="24406">MIDLFTWSTPNGRKVSIMLEEIGLDYEVHAINITKGEQHDPKFLEIAPNNKIPVIVDRDNGLSLMESGAILQYLARKSDQFMPTNDTDFWKMQEWLMFQMASVGPMFGQVHTFVRYGESKNVEASERYLKECHRLYGVMDNHLSDRNYFLGANYSIVDIAIFPWIGRHDWQTVNLNDYPNVAKWYVSLAERPAVQRGWNVPENDQVMPMP</sequence>
<evidence type="ECO:0008006" key="4">
    <source>
        <dbReference type="Google" id="ProtNLM"/>
    </source>
</evidence>
<dbReference type="SUPFAM" id="SSF47616">
    <property type="entry name" value="GST C-terminal domain-like"/>
    <property type="match status" value="1"/>
</dbReference>
<dbReference type="PROSITE" id="PS50404">
    <property type="entry name" value="GST_NTER"/>
    <property type="match status" value="1"/>
</dbReference>
<dbReference type="CDD" id="cd03048">
    <property type="entry name" value="GST_N_Ure2p_like"/>
    <property type="match status" value="1"/>
</dbReference>
<dbReference type="Gene3D" id="1.20.1050.10">
    <property type="match status" value="1"/>
</dbReference>
<dbReference type="Pfam" id="PF02798">
    <property type="entry name" value="GST_N"/>
    <property type="match status" value="1"/>
</dbReference>
<dbReference type="EMBL" id="UINC01055400">
    <property type="protein sequence ID" value="SVB74231.1"/>
    <property type="molecule type" value="Genomic_DNA"/>
</dbReference>
<dbReference type="InterPro" id="IPR036282">
    <property type="entry name" value="Glutathione-S-Trfase_C_sf"/>
</dbReference>
<accession>A0A382GJ75</accession>
<dbReference type="InterPro" id="IPR010987">
    <property type="entry name" value="Glutathione-S-Trfase_C-like"/>
</dbReference>
<dbReference type="InterPro" id="IPR004045">
    <property type="entry name" value="Glutathione_S-Trfase_N"/>
</dbReference>
<dbReference type="InterPro" id="IPR004046">
    <property type="entry name" value="GST_C"/>
</dbReference>
<dbReference type="Pfam" id="PF00043">
    <property type="entry name" value="GST_C"/>
    <property type="match status" value="1"/>
</dbReference>
<feature type="domain" description="GST N-terminal" evidence="1">
    <location>
        <begin position="1"/>
        <end position="82"/>
    </location>
</feature>